<sequence>MTKFHKKISGFDIRIIEPNELPMKKAASRPSILLKGISDLVVNYDNHPDTDFTNFFELAGKKERGWPLLTKMILNKSSAESKIFSQEHRKLRVQKAIHNMLKTRRGRIRRRNLAESSKKLLEKPIPRKHYLSEKKIPDFNFLLPRGDEYHDNEKVLLYSQPSMNLLEVPLNDDSRFHTPDKKRQRSNFANTSPCSPIVSMKNSRKNLEKGLKGNAPLSFRSNLIKDYDAKMRETEKWIQGRFEMVIQDAKLMKSKTKNSNLPKSKLINSKNITFKTSNKPSTWDQRKKVLLRGASKLKTSNFLSKV</sequence>
<evidence type="ECO:0000313" key="2">
    <source>
        <dbReference type="EMBL" id="CAI2372512.1"/>
    </source>
</evidence>
<proteinExistence type="predicted"/>
<comment type="caution">
    <text evidence="2">The sequence shown here is derived from an EMBL/GenBank/DDBJ whole genome shotgun (WGS) entry which is preliminary data.</text>
</comment>
<protein>
    <submittedName>
        <fullName evidence="2">Uncharacterized protein</fullName>
    </submittedName>
</protein>
<gene>
    <name evidence="2" type="ORF">ECRASSUSDP1_LOCUS13843</name>
</gene>
<dbReference type="EMBL" id="CAMPGE010013799">
    <property type="protein sequence ID" value="CAI2372512.1"/>
    <property type="molecule type" value="Genomic_DNA"/>
</dbReference>
<organism evidence="2 3">
    <name type="scientific">Euplotes crassus</name>
    <dbReference type="NCBI Taxonomy" id="5936"/>
    <lineage>
        <taxon>Eukaryota</taxon>
        <taxon>Sar</taxon>
        <taxon>Alveolata</taxon>
        <taxon>Ciliophora</taxon>
        <taxon>Intramacronucleata</taxon>
        <taxon>Spirotrichea</taxon>
        <taxon>Hypotrichia</taxon>
        <taxon>Euplotida</taxon>
        <taxon>Euplotidae</taxon>
        <taxon>Moneuplotes</taxon>
    </lineage>
</organism>
<reference evidence="2" key="1">
    <citation type="submission" date="2023-07" db="EMBL/GenBank/DDBJ databases">
        <authorList>
            <consortium name="AG Swart"/>
            <person name="Singh M."/>
            <person name="Singh A."/>
            <person name="Seah K."/>
            <person name="Emmerich C."/>
        </authorList>
    </citation>
    <scope>NUCLEOTIDE SEQUENCE</scope>
    <source>
        <strain evidence="2">DP1</strain>
    </source>
</reference>
<name>A0AAD1UP98_EUPCR</name>
<accession>A0AAD1UP98</accession>
<dbReference type="Proteomes" id="UP001295684">
    <property type="component" value="Unassembled WGS sequence"/>
</dbReference>
<evidence type="ECO:0000256" key="1">
    <source>
        <dbReference type="SAM" id="MobiDB-lite"/>
    </source>
</evidence>
<dbReference type="AlphaFoldDB" id="A0AAD1UP98"/>
<evidence type="ECO:0000313" key="3">
    <source>
        <dbReference type="Proteomes" id="UP001295684"/>
    </source>
</evidence>
<keyword evidence="3" id="KW-1185">Reference proteome</keyword>
<feature type="region of interest" description="Disordered" evidence="1">
    <location>
        <begin position="174"/>
        <end position="201"/>
    </location>
</feature>